<dbReference type="SUPFAM" id="SSF48403">
    <property type="entry name" value="Ankyrin repeat"/>
    <property type="match status" value="1"/>
</dbReference>
<dbReference type="PANTHER" id="PTHR46680">
    <property type="entry name" value="NF-KAPPA-B INHIBITOR ALPHA"/>
    <property type="match status" value="1"/>
</dbReference>
<feature type="compositionally biased region" description="Basic and acidic residues" evidence="4">
    <location>
        <begin position="35"/>
        <end position="47"/>
    </location>
</feature>
<dbReference type="PROSITE" id="PS50088">
    <property type="entry name" value="ANK_REPEAT"/>
    <property type="match status" value="2"/>
</dbReference>
<feature type="compositionally biased region" description="Polar residues" evidence="4">
    <location>
        <begin position="454"/>
        <end position="472"/>
    </location>
</feature>
<feature type="region of interest" description="Disordered" evidence="4">
    <location>
        <begin position="1"/>
        <end position="80"/>
    </location>
</feature>
<evidence type="ECO:0000256" key="2">
    <source>
        <dbReference type="ARBA" id="ARBA00023043"/>
    </source>
</evidence>
<keyword evidence="1" id="KW-0677">Repeat</keyword>
<feature type="compositionally biased region" description="Basic and acidic residues" evidence="4">
    <location>
        <begin position="54"/>
        <end position="73"/>
    </location>
</feature>
<dbReference type="Proteomes" id="UP000005408">
    <property type="component" value="Unassembled WGS sequence"/>
</dbReference>
<name>A0A8W8LFL2_MAGGI</name>
<evidence type="ECO:0008006" key="7">
    <source>
        <dbReference type="Google" id="ProtNLM"/>
    </source>
</evidence>
<dbReference type="InterPro" id="IPR002110">
    <property type="entry name" value="Ankyrin_rpt"/>
</dbReference>
<evidence type="ECO:0000256" key="4">
    <source>
        <dbReference type="SAM" id="MobiDB-lite"/>
    </source>
</evidence>
<feature type="compositionally biased region" description="Polar residues" evidence="4">
    <location>
        <begin position="10"/>
        <end position="34"/>
    </location>
</feature>
<feature type="compositionally biased region" description="Polar residues" evidence="4">
    <location>
        <begin position="358"/>
        <end position="372"/>
    </location>
</feature>
<feature type="compositionally biased region" description="Polar residues" evidence="4">
    <location>
        <begin position="389"/>
        <end position="411"/>
    </location>
</feature>
<dbReference type="GO" id="GO:0005829">
    <property type="term" value="C:cytosol"/>
    <property type="evidence" value="ECO:0007669"/>
    <property type="project" value="TreeGrafter"/>
</dbReference>
<dbReference type="InterPro" id="IPR051070">
    <property type="entry name" value="NF-kappa-B_inhibitor"/>
</dbReference>
<evidence type="ECO:0000313" key="6">
    <source>
        <dbReference type="Proteomes" id="UP000005408"/>
    </source>
</evidence>
<keyword evidence="2 3" id="KW-0040">ANK repeat</keyword>
<dbReference type="OrthoDB" id="10254947at2759"/>
<feature type="repeat" description="ANK" evidence="3">
    <location>
        <begin position="784"/>
        <end position="816"/>
    </location>
</feature>
<evidence type="ECO:0000256" key="3">
    <source>
        <dbReference type="PROSITE-ProRule" id="PRU00023"/>
    </source>
</evidence>
<dbReference type="PANTHER" id="PTHR46680:SF2">
    <property type="entry name" value="NF-KAPPA-B INHIBITOR ZETA"/>
    <property type="match status" value="1"/>
</dbReference>
<dbReference type="EnsemblMetazoa" id="G28008.3">
    <property type="protein sequence ID" value="G28008.3:cds"/>
    <property type="gene ID" value="G28008"/>
</dbReference>
<evidence type="ECO:0000256" key="1">
    <source>
        <dbReference type="ARBA" id="ARBA00022737"/>
    </source>
</evidence>
<keyword evidence="6" id="KW-1185">Reference proteome</keyword>
<evidence type="ECO:0000313" key="5">
    <source>
        <dbReference type="EnsemblMetazoa" id="G28008.3:cds"/>
    </source>
</evidence>
<feature type="region of interest" description="Disordered" evidence="4">
    <location>
        <begin position="448"/>
        <end position="490"/>
    </location>
</feature>
<proteinExistence type="predicted"/>
<dbReference type="AlphaFoldDB" id="A0A8W8LFL2"/>
<feature type="region of interest" description="Disordered" evidence="4">
    <location>
        <begin position="680"/>
        <end position="702"/>
    </location>
</feature>
<dbReference type="Pfam" id="PF12796">
    <property type="entry name" value="Ank_2"/>
    <property type="match status" value="1"/>
</dbReference>
<accession>A0A8W8LFL2</accession>
<dbReference type="InterPro" id="IPR036770">
    <property type="entry name" value="Ankyrin_rpt-contain_sf"/>
</dbReference>
<sequence>MKDPQVDPKSPTSLQARPTSENKLSEVAGQNNLDKGSEINDLSKGDNLKTIPVKVEKTEVQPKNMEKKEEVKKVAPSPVKGDNITEKKEVKEVDLTVEFAKMSMNGGVNGGLVDRQDKLSDTEKELNTMTSNLSISDDSVKLNGEVKSRGPSGGVARVPHSQQHSYKSLNYFASCPVNDGFKGSGKRTMDHDEYSYQKYGKPVPDFFPANSGLNNELQNNMDINAFQMTYSVDKMSAGKFMKPVSQTSYESQQVFNPDQFLDSLGQQESSPGYGNGDFMGADQMFGDFTHTSVPNGMYGHGGMPMMAGQNDCMNANFNNNDLNNQMNNAFSPDQSFSERQTEKPDYSETESDMEKSPYSFTSNSPASQMSLNSPPPSVDSGYGGYAVPSPQSDIKSPQSHTGTSPPSNAQSPMPAPQTEIDNTSEYIDKNMDKLHDVLEILAKDLKDKEHSKPQYPTQSIPQENFNPKSTVQSSASSSYAPQQGKPMVSATNMPQTSMAVSQQKMSMNLQRHIPPSAMAPQQSMPNMYVGSRPQQAPPMVSGQQVRMQPNYIPPPQQVNNSCVSPGTPTSNQVIILPPNTMSQSILSPTSGMMNGHGIVTSPTQAVMKTTVTSTNQPIATTNSFVIVNNANGGAPITSVPVPIPAGGTSQQPNTIIIVAPQQPITAPKQEKVKLREIRPKIPGNDKSGTTNGVRPGAKIQPKPQVNPQMIMQRRAMEQKKQNLINVARRMVAEISREQLPFQDEEGDTYLHVAVCKTDPNMVLALLERLMRENLSQMIDVENKHRQTPLYLAVVANQPQMVSMFVQRNANPNSMAQVVSQDGKSMEVKAPIHVASSNGVDFLNTLNELLKSQDLSLNIANSEGHTALHCAILAHGRPQRNGNGYVNSLPIIEALIKAGADPNSQDKKSGKTPLMYAIEKKDYSLVESVLRLFEPSKLKNIVKSATFDGSSCIKIAEGLKNDFQPETWKKLWSLLNSACNGQIPASLQVF</sequence>
<feature type="region of interest" description="Disordered" evidence="4">
    <location>
        <begin position="323"/>
        <end position="420"/>
    </location>
</feature>
<feature type="repeat" description="ANK" evidence="3">
    <location>
        <begin position="862"/>
        <end position="906"/>
    </location>
</feature>
<reference evidence="5" key="1">
    <citation type="submission" date="2022-08" db="UniProtKB">
        <authorList>
            <consortium name="EnsemblMetazoa"/>
        </authorList>
    </citation>
    <scope>IDENTIFICATION</scope>
    <source>
        <strain evidence="5">05x7-T-G4-1.051#20</strain>
    </source>
</reference>
<dbReference type="SMART" id="SM00248">
    <property type="entry name" value="ANK"/>
    <property type="match status" value="5"/>
</dbReference>
<dbReference type="GO" id="GO:0051059">
    <property type="term" value="F:NF-kappaB binding"/>
    <property type="evidence" value="ECO:0007669"/>
    <property type="project" value="TreeGrafter"/>
</dbReference>
<dbReference type="GO" id="GO:0071356">
    <property type="term" value="P:cellular response to tumor necrosis factor"/>
    <property type="evidence" value="ECO:0007669"/>
    <property type="project" value="TreeGrafter"/>
</dbReference>
<dbReference type="Gene3D" id="1.25.40.20">
    <property type="entry name" value="Ankyrin repeat-containing domain"/>
    <property type="match status" value="1"/>
</dbReference>
<dbReference type="Pfam" id="PF00023">
    <property type="entry name" value="Ank"/>
    <property type="match status" value="1"/>
</dbReference>
<protein>
    <recommendedName>
        <fullName evidence="7">NF-kappa-B inhibitor zeta</fullName>
    </recommendedName>
</protein>
<organism evidence="5 6">
    <name type="scientific">Magallana gigas</name>
    <name type="common">Pacific oyster</name>
    <name type="synonym">Crassostrea gigas</name>
    <dbReference type="NCBI Taxonomy" id="29159"/>
    <lineage>
        <taxon>Eukaryota</taxon>
        <taxon>Metazoa</taxon>
        <taxon>Spiralia</taxon>
        <taxon>Lophotrochozoa</taxon>
        <taxon>Mollusca</taxon>
        <taxon>Bivalvia</taxon>
        <taxon>Autobranchia</taxon>
        <taxon>Pteriomorphia</taxon>
        <taxon>Ostreida</taxon>
        <taxon>Ostreoidea</taxon>
        <taxon>Ostreidae</taxon>
        <taxon>Magallana</taxon>
    </lineage>
</organism>